<evidence type="ECO:0000256" key="1">
    <source>
        <dbReference type="SAM" id="MobiDB-lite"/>
    </source>
</evidence>
<proteinExistence type="predicted"/>
<dbReference type="GO" id="GO:0005524">
    <property type="term" value="F:ATP binding"/>
    <property type="evidence" value="ECO:0007669"/>
    <property type="project" value="InterPro"/>
</dbReference>
<feature type="region of interest" description="Disordered" evidence="1">
    <location>
        <begin position="370"/>
        <end position="411"/>
    </location>
</feature>
<dbReference type="Gene3D" id="3.40.50.300">
    <property type="entry name" value="P-loop containing nucleotide triphosphate hydrolases"/>
    <property type="match status" value="1"/>
</dbReference>
<name>A0A9N8H9I4_9STRA</name>
<feature type="compositionally biased region" description="Acidic residues" evidence="1">
    <location>
        <begin position="401"/>
        <end position="411"/>
    </location>
</feature>
<dbReference type="InterPro" id="IPR003593">
    <property type="entry name" value="AAA+_ATPase"/>
</dbReference>
<dbReference type="GO" id="GO:0016887">
    <property type="term" value="F:ATP hydrolysis activity"/>
    <property type="evidence" value="ECO:0007669"/>
    <property type="project" value="InterPro"/>
</dbReference>
<dbReference type="Proteomes" id="UP001153069">
    <property type="component" value="Unassembled WGS sequence"/>
</dbReference>
<dbReference type="InterPro" id="IPR003959">
    <property type="entry name" value="ATPase_AAA_core"/>
</dbReference>
<evidence type="ECO:0000259" key="2">
    <source>
        <dbReference type="SMART" id="SM00382"/>
    </source>
</evidence>
<accession>A0A9N8H9I4</accession>
<evidence type="ECO:0000313" key="3">
    <source>
        <dbReference type="EMBL" id="CAB9504747.1"/>
    </source>
</evidence>
<dbReference type="SUPFAM" id="SSF52540">
    <property type="entry name" value="P-loop containing nucleoside triphosphate hydrolases"/>
    <property type="match status" value="1"/>
</dbReference>
<dbReference type="Pfam" id="PF00004">
    <property type="entry name" value="AAA"/>
    <property type="match status" value="1"/>
</dbReference>
<comment type="caution">
    <text evidence="3">The sequence shown here is derived from an EMBL/GenBank/DDBJ whole genome shotgun (WGS) entry which is preliminary data.</text>
</comment>
<keyword evidence="4" id="KW-1185">Reference proteome</keyword>
<sequence>MTHFIKKGKTFTLQSKEALDIHETLPIGTYTVGFSSCSGQFYLEKIDNFEINHKLYGDTTKHAERIMNTFLDRKEASTGVLLSGEKGSGKTLLAKMLSIKAREDEGIPTLVVNQEFSGEGFNTFLQMIEQPTVVLFDEYEKVYKPGQQEKLLTLLDGIYPSQKLFLLTCNDKWRVNENMRNRPGRIYYTLDFDGLGPSFIRDYCKDNLQNKDNIEKVVTISGVFRAFNFDMLKGMVEEMNRYDETPAQVLKFLNARPAFELKQISYMVKLKEADKEGKIFSGRKDGLNDFSGNPLKQEVVVYYQKKTDDAKRPRKQVLERFNANDLVGLNNDTGAYIFKNKKGVTIVLTPRKTEFEVQFDRLPALRTPYNKKRAVSPTEGSDKMIEDGSPDEDEHAWAMESAEDEGDYGDY</sequence>
<evidence type="ECO:0000313" key="4">
    <source>
        <dbReference type="Proteomes" id="UP001153069"/>
    </source>
</evidence>
<protein>
    <recommendedName>
        <fullName evidence="2">AAA+ ATPase domain-containing protein</fullName>
    </recommendedName>
</protein>
<dbReference type="InterPro" id="IPR027417">
    <property type="entry name" value="P-loop_NTPase"/>
</dbReference>
<feature type="domain" description="AAA+ ATPase" evidence="2">
    <location>
        <begin position="76"/>
        <end position="193"/>
    </location>
</feature>
<dbReference type="SMART" id="SM00382">
    <property type="entry name" value="AAA"/>
    <property type="match status" value="1"/>
</dbReference>
<dbReference type="AlphaFoldDB" id="A0A9N8H9I4"/>
<gene>
    <name evidence="3" type="ORF">SEMRO_207_G086810.1</name>
</gene>
<organism evidence="3 4">
    <name type="scientific">Seminavis robusta</name>
    <dbReference type="NCBI Taxonomy" id="568900"/>
    <lineage>
        <taxon>Eukaryota</taxon>
        <taxon>Sar</taxon>
        <taxon>Stramenopiles</taxon>
        <taxon>Ochrophyta</taxon>
        <taxon>Bacillariophyta</taxon>
        <taxon>Bacillariophyceae</taxon>
        <taxon>Bacillariophycidae</taxon>
        <taxon>Naviculales</taxon>
        <taxon>Naviculaceae</taxon>
        <taxon>Seminavis</taxon>
    </lineage>
</organism>
<reference evidence="3" key="1">
    <citation type="submission" date="2020-06" db="EMBL/GenBank/DDBJ databases">
        <authorList>
            <consortium name="Plant Systems Biology data submission"/>
        </authorList>
    </citation>
    <scope>NUCLEOTIDE SEQUENCE</scope>
    <source>
        <strain evidence="3">D6</strain>
    </source>
</reference>
<dbReference type="EMBL" id="CAICTM010000206">
    <property type="protein sequence ID" value="CAB9504747.1"/>
    <property type="molecule type" value="Genomic_DNA"/>
</dbReference>